<dbReference type="PANTHER" id="PTHR12387">
    <property type="entry name" value="26S PROTEASOME NON-ATPASE REGULATORY SUBUNIT 8"/>
    <property type="match status" value="1"/>
</dbReference>
<dbReference type="EMBL" id="ALBS01000047">
    <property type="protein sequence ID" value="EJT51761.1"/>
    <property type="molecule type" value="Genomic_DNA"/>
</dbReference>
<protein>
    <submittedName>
        <fullName evidence="3">26S proteasome non-ATPase regulatory subunit 8</fullName>
    </submittedName>
</protein>
<dbReference type="InterPro" id="IPR033464">
    <property type="entry name" value="CSN8_PSD8_EIF3K"/>
</dbReference>
<organism evidence="3 4">
    <name type="scientific">Trichosporon asahii var. asahii (strain ATCC 90039 / CBS 2479 / JCM 2466 / KCTC 7840 / NBRC 103889/ NCYC 2677 / UAMH 7654)</name>
    <name type="common">Yeast</name>
    <dbReference type="NCBI Taxonomy" id="1186058"/>
    <lineage>
        <taxon>Eukaryota</taxon>
        <taxon>Fungi</taxon>
        <taxon>Dikarya</taxon>
        <taxon>Basidiomycota</taxon>
        <taxon>Agaricomycotina</taxon>
        <taxon>Tremellomycetes</taxon>
        <taxon>Trichosporonales</taxon>
        <taxon>Trichosporonaceae</taxon>
        <taxon>Trichosporon</taxon>
    </lineage>
</organism>
<dbReference type="HOGENOM" id="CLU_046003_2_1_1"/>
<accession>J5TN98</accession>
<name>J5TN98_TRIAS</name>
<dbReference type="GO" id="GO:0005829">
    <property type="term" value="C:cytosol"/>
    <property type="evidence" value="ECO:0007669"/>
    <property type="project" value="TreeGrafter"/>
</dbReference>
<dbReference type="VEuPathDB" id="FungiDB:A1Q1_06992"/>
<gene>
    <name evidence="3" type="ORF">A1Q1_06992</name>
</gene>
<dbReference type="GO" id="GO:0043161">
    <property type="term" value="P:proteasome-mediated ubiquitin-dependent protein catabolic process"/>
    <property type="evidence" value="ECO:0007669"/>
    <property type="project" value="TreeGrafter"/>
</dbReference>
<dbReference type="KEGG" id="tasa:A1Q1_06992"/>
<sequence length="284" mass="31526">MSLDLQQSVAQLQQLFDAGKKDEVTKLVTQLKLAQSGLYFAPPDANPQDLLAARTIIEIGAFNALRQSNLAAYNQYNAALQPFYVNLANTLPPSANRPIIIGLQLLTMLSEGKYSQFHMALEGLDVSELGDVFVRWPVDLERWMMEGAYNKIYRARDRVPREEYAVLLERLMGTIREQIALTIETSYPSLPLQNAAQLLFFRSGETAQLVEFAKERGWDLEPSTQTFTFPKSPIPDIALAAVAAHDSSRITMDLAGGKGIKRGGPMQSMVKPALELAQQLEAIV</sequence>
<evidence type="ECO:0000313" key="3">
    <source>
        <dbReference type="EMBL" id="EJT51761.1"/>
    </source>
</evidence>
<reference evidence="3 4" key="1">
    <citation type="journal article" date="2012" name="Eukaryot. Cell">
        <title>Draft genome sequence of CBS 2479, the standard type strain of Trichosporon asahii.</title>
        <authorList>
            <person name="Yang R.Y."/>
            <person name="Li H.T."/>
            <person name="Zhu H."/>
            <person name="Zhou G.P."/>
            <person name="Wang M."/>
            <person name="Wang L."/>
        </authorList>
    </citation>
    <scope>NUCLEOTIDE SEQUENCE [LARGE SCALE GENOMIC DNA]</scope>
    <source>
        <strain evidence="4">ATCC 90039 / CBS 2479 / JCM 2466 / KCTC 7840 / NCYC 2677 / UAMH 7654</strain>
    </source>
</reference>
<dbReference type="GeneID" id="25990504"/>
<evidence type="ECO:0000256" key="1">
    <source>
        <dbReference type="ARBA" id="ARBA00022942"/>
    </source>
</evidence>
<feature type="domain" description="CSN8/PSMD8/EIF3K" evidence="2">
    <location>
        <begin position="98"/>
        <end position="232"/>
    </location>
</feature>
<dbReference type="InterPro" id="IPR006746">
    <property type="entry name" value="26S_Psome_Rpn12"/>
</dbReference>
<dbReference type="GO" id="GO:0008541">
    <property type="term" value="C:proteasome regulatory particle, lid subcomplex"/>
    <property type="evidence" value="ECO:0007669"/>
    <property type="project" value="TreeGrafter"/>
</dbReference>
<dbReference type="AlphaFoldDB" id="J5TN98"/>
<comment type="caution">
    <text evidence="3">The sequence shown here is derived from an EMBL/GenBank/DDBJ whole genome shotgun (WGS) entry which is preliminary data.</text>
</comment>
<dbReference type="Proteomes" id="UP000002748">
    <property type="component" value="Unassembled WGS sequence"/>
</dbReference>
<dbReference type="GO" id="GO:0005634">
    <property type="term" value="C:nucleus"/>
    <property type="evidence" value="ECO:0007669"/>
    <property type="project" value="TreeGrafter"/>
</dbReference>
<proteinExistence type="predicted"/>
<dbReference type="PANTHER" id="PTHR12387:SF0">
    <property type="entry name" value="26S PROTEASOME NON-ATPASE REGULATORY SUBUNIT 8"/>
    <property type="match status" value="1"/>
</dbReference>
<keyword evidence="1 3" id="KW-0647">Proteasome</keyword>
<evidence type="ECO:0000259" key="2">
    <source>
        <dbReference type="Pfam" id="PF10075"/>
    </source>
</evidence>
<dbReference type="RefSeq" id="XP_014182716.1">
    <property type="nucleotide sequence ID" value="XM_014327241.1"/>
</dbReference>
<dbReference type="Pfam" id="PF10075">
    <property type="entry name" value="CSN8_PSD8_EIF3K"/>
    <property type="match status" value="1"/>
</dbReference>
<dbReference type="OrthoDB" id="8775810at2759"/>
<dbReference type="Gene3D" id="1.25.40.990">
    <property type="match status" value="1"/>
</dbReference>
<evidence type="ECO:0000313" key="4">
    <source>
        <dbReference type="Proteomes" id="UP000002748"/>
    </source>
</evidence>